<accession>A0A0A9ES04</accession>
<dbReference type="AlphaFoldDB" id="A0A0A9ES04"/>
<protein>
    <submittedName>
        <fullName evidence="1">Uncharacterized protein</fullName>
    </submittedName>
</protein>
<sequence length="25" mass="2980">MVEKVTFAKNRAIYDLREVQVPICR</sequence>
<proteinExistence type="predicted"/>
<evidence type="ECO:0000313" key="1">
    <source>
        <dbReference type="EMBL" id="JAE00621.1"/>
    </source>
</evidence>
<dbReference type="EMBL" id="GBRH01197275">
    <property type="protein sequence ID" value="JAE00621.1"/>
    <property type="molecule type" value="Transcribed_RNA"/>
</dbReference>
<name>A0A0A9ES04_ARUDO</name>
<reference evidence="1" key="1">
    <citation type="submission" date="2014-09" db="EMBL/GenBank/DDBJ databases">
        <authorList>
            <person name="Magalhaes I.L.F."/>
            <person name="Oliveira U."/>
            <person name="Santos F.R."/>
            <person name="Vidigal T.H.D.A."/>
            <person name="Brescovit A.D."/>
            <person name="Santos A.J."/>
        </authorList>
    </citation>
    <scope>NUCLEOTIDE SEQUENCE</scope>
    <source>
        <tissue evidence="1">Shoot tissue taken approximately 20 cm above the soil surface</tissue>
    </source>
</reference>
<organism evidence="1">
    <name type="scientific">Arundo donax</name>
    <name type="common">Giant reed</name>
    <name type="synonym">Donax arundinaceus</name>
    <dbReference type="NCBI Taxonomy" id="35708"/>
    <lineage>
        <taxon>Eukaryota</taxon>
        <taxon>Viridiplantae</taxon>
        <taxon>Streptophyta</taxon>
        <taxon>Embryophyta</taxon>
        <taxon>Tracheophyta</taxon>
        <taxon>Spermatophyta</taxon>
        <taxon>Magnoliopsida</taxon>
        <taxon>Liliopsida</taxon>
        <taxon>Poales</taxon>
        <taxon>Poaceae</taxon>
        <taxon>PACMAD clade</taxon>
        <taxon>Arundinoideae</taxon>
        <taxon>Arundineae</taxon>
        <taxon>Arundo</taxon>
    </lineage>
</organism>
<reference evidence="1" key="2">
    <citation type="journal article" date="2015" name="Data Brief">
        <title>Shoot transcriptome of the giant reed, Arundo donax.</title>
        <authorList>
            <person name="Barrero R.A."/>
            <person name="Guerrero F.D."/>
            <person name="Moolhuijzen P."/>
            <person name="Goolsby J.A."/>
            <person name="Tidwell J."/>
            <person name="Bellgard S.E."/>
            <person name="Bellgard M.I."/>
        </authorList>
    </citation>
    <scope>NUCLEOTIDE SEQUENCE</scope>
    <source>
        <tissue evidence="1">Shoot tissue taken approximately 20 cm above the soil surface</tissue>
    </source>
</reference>